<gene>
    <name evidence="1" type="ORF">GCM10009809_31310</name>
</gene>
<evidence type="ECO:0000313" key="2">
    <source>
        <dbReference type="Proteomes" id="UP001501138"/>
    </source>
</evidence>
<keyword evidence="2" id="KW-1185">Reference proteome</keyword>
<name>A0ABN2JQU3_9MICO</name>
<proteinExistence type="predicted"/>
<reference evidence="1 2" key="1">
    <citation type="journal article" date="2019" name="Int. J. Syst. Evol. Microbiol.">
        <title>The Global Catalogue of Microorganisms (GCM) 10K type strain sequencing project: providing services to taxonomists for standard genome sequencing and annotation.</title>
        <authorList>
            <consortium name="The Broad Institute Genomics Platform"/>
            <consortium name="The Broad Institute Genome Sequencing Center for Infectious Disease"/>
            <person name="Wu L."/>
            <person name="Ma J."/>
        </authorList>
    </citation>
    <scope>NUCLEOTIDE SEQUENCE [LARGE SCALE GENOMIC DNA]</scope>
    <source>
        <strain evidence="1 2">JCM 15589</strain>
    </source>
</reference>
<dbReference type="Proteomes" id="UP001501138">
    <property type="component" value="Unassembled WGS sequence"/>
</dbReference>
<sequence length="328" mass="37610">MSETTTDTAPYVERQPGDAITAEDWNEMQSKIREDIHDTSQAAAEAVTHVESADDSARLEGKDLAALTEEVTRRVLDDVRGRTGYQQLFRVLTAGEKDVLEHGLGTAPLVDLYVLQYFKVVAREDDESRPTWVTFFLHHTQERRMRVTDADGRRIVVDVQPPDGPDEGVPFAALLTRYGVEYTDTSSLDDLVNEFWEKFFAAPNDRFSDDQYAWSPWFERCCKEKQSVRQLKANGDWDDMVFHYRPRKTVGVPENGVMHGNDDSKMLRPEPPNVFVQHLDDNRTALWYEGTPRRSFDQFETGDSGEPVHDSPTDTYDRELKLMVLLKV</sequence>
<comment type="caution">
    <text evidence="1">The sequence shown here is derived from an EMBL/GenBank/DDBJ whole genome shotgun (WGS) entry which is preliminary data.</text>
</comment>
<dbReference type="RefSeq" id="WP_344249490.1">
    <property type="nucleotide sequence ID" value="NZ_BAAAPM010000008.1"/>
</dbReference>
<protein>
    <submittedName>
        <fullName evidence="1">Uncharacterized protein</fullName>
    </submittedName>
</protein>
<accession>A0ABN2JQU3</accession>
<dbReference type="EMBL" id="BAAAPM010000008">
    <property type="protein sequence ID" value="GAA1733678.1"/>
    <property type="molecule type" value="Genomic_DNA"/>
</dbReference>
<organism evidence="1 2">
    <name type="scientific">Isoptericola hypogeus</name>
    <dbReference type="NCBI Taxonomy" id="300179"/>
    <lineage>
        <taxon>Bacteria</taxon>
        <taxon>Bacillati</taxon>
        <taxon>Actinomycetota</taxon>
        <taxon>Actinomycetes</taxon>
        <taxon>Micrococcales</taxon>
        <taxon>Promicromonosporaceae</taxon>
        <taxon>Isoptericola</taxon>
    </lineage>
</organism>
<evidence type="ECO:0000313" key="1">
    <source>
        <dbReference type="EMBL" id="GAA1733678.1"/>
    </source>
</evidence>